<dbReference type="Proteomes" id="UP001146351">
    <property type="component" value="Unassembled WGS sequence"/>
</dbReference>
<evidence type="ECO:0000313" key="3">
    <source>
        <dbReference type="Proteomes" id="UP001146351"/>
    </source>
</evidence>
<dbReference type="EMBL" id="JAPQKO010000004">
    <property type="protein sequence ID" value="KAJ5166053.1"/>
    <property type="molecule type" value="Genomic_DNA"/>
</dbReference>
<evidence type="ECO:0000313" key="2">
    <source>
        <dbReference type="EMBL" id="KAJ5166053.1"/>
    </source>
</evidence>
<evidence type="ECO:0000256" key="1">
    <source>
        <dbReference type="SAM" id="Phobius"/>
    </source>
</evidence>
<feature type="transmembrane region" description="Helical" evidence="1">
    <location>
        <begin position="20"/>
        <end position="39"/>
    </location>
</feature>
<comment type="caution">
    <text evidence="2">The sequence shown here is derived from an EMBL/GenBank/DDBJ whole genome shotgun (WGS) entry which is preliminary data.</text>
</comment>
<proteinExistence type="predicted"/>
<keyword evidence="1" id="KW-0812">Transmembrane</keyword>
<accession>A0A9W9I3D2</accession>
<gene>
    <name evidence="2" type="ORF">N7492_006349</name>
</gene>
<keyword evidence="1" id="KW-1133">Transmembrane helix</keyword>
<keyword evidence="3" id="KW-1185">Reference proteome</keyword>
<reference evidence="2" key="2">
    <citation type="journal article" date="2023" name="IMA Fungus">
        <title>Comparative genomic study of the Penicillium genus elucidates a diverse pangenome and 15 lateral gene transfer events.</title>
        <authorList>
            <person name="Petersen C."/>
            <person name="Sorensen T."/>
            <person name="Nielsen M.R."/>
            <person name="Sondergaard T.E."/>
            <person name="Sorensen J.L."/>
            <person name="Fitzpatrick D.A."/>
            <person name="Frisvad J.C."/>
            <person name="Nielsen K.L."/>
        </authorList>
    </citation>
    <scope>NUCLEOTIDE SEQUENCE</scope>
    <source>
        <strain evidence="2">IBT 21917</strain>
    </source>
</reference>
<protein>
    <submittedName>
        <fullName evidence="2">Uncharacterized protein</fullName>
    </submittedName>
</protein>
<dbReference type="AlphaFoldDB" id="A0A9W9I3D2"/>
<name>A0A9W9I3D2_9EURO</name>
<keyword evidence="1" id="KW-0472">Membrane</keyword>
<sequence length="70" mass="7773">MTLPILSIIVLKSPVVSSNIIGLSILESIAYLLIARLLGRPSTKFSRFSPRKIKRTEKISFLSAPYIVSQ</sequence>
<organism evidence="2 3">
    <name type="scientific">Penicillium capsulatum</name>
    <dbReference type="NCBI Taxonomy" id="69766"/>
    <lineage>
        <taxon>Eukaryota</taxon>
        <taxon>Fungi</taxon>
        <taxon>Dikarya</taxon>
        <taxon>Ascomycota</taxon>
        <taxon>Pezizomycotina</taxon>
        <taxon>Eurotiomycetes</taxon>
        <taxon>Eurotiomycetidae</taxon>
        <taxon>Eurotiales</taxon>
        <taxon>Aspergillaceae</taxon>
        <taxon>Penicillium</taxon>
    </lineage>
</organism>
<reference evidence="2" key="1">
    <citation type="submission" date="2022-11" db="EMBL/GenBank/DDBJ databases">
        <authorList>
            <person name="Petersen C."/>
        </authorList>
    </citation>
    <scope>NUCLEOTIDE SEQUENCE</scope>
    <source>
        <strain evidence="2">IBT 21917</strain>
    </source>
</reference>